<organism evidence="1 2">
    <name type="scientific">Escherichia marmotae</name>
    <dbReference type="NCBI Taxonomy" id="1499973"/>
    <lineage>
        <taxon>Bacteria</taxon>
        <taxon>Pseudomonadati</taxon>
        <taxon>Pseudomonadota</taxon>
        <taxon>Gammaproteobacteria</taxon>
        <taxon>Enterobacterales</taxon>
        <taxon>Enterobacteriaceae</taxon>
        <taxon>Escherichia</taxon>
    </lineage>
</organism>
<accession>A0A7W3ANG5</accession>
<evidence type="ECO:0000313" key="1">
    <source>
        <dbReference type="EMBL" id="MBA7900702.1"/>
    </source>
</evidence>
<sequence>MKKDSDLFLVRKGTKVHSKVKFLLEKYYEKEREVLNEMFEGFVDRDHKVINQFQETFHSTFWEIYLYSVLKKCNFDIDWSHEHPDFVISAPKKFYMEAVTSNKRFNKEHNYQHNRGGVFEILKGYRDPREYNALMRESISRNYYKIRDKLNCYNDKYKRNDWFDDTLPYVIALGSYCQESYGREYIFPLLALLYGQYYRPSEKKFSEAIFIYRPEDNDIDEKEKIPLGIFYLKEYADVSAIVFSSTVSLGKLSALCSSNNKIIHVWYDGDLREPFKITIDKKEKLTDGLFVFHNPLAKKPLPISVFECEHICQFYSDKNGIITSKSPHAHLVGRGVLKIKEIT</sequence>
<evidence type="ECO:0000313" key="2">
    <source>
        <dbReference type="Proteomes" id="UP000518474"/>
    </source>
</evidence>
<comment type="caution">
    <text evidence="1">The sequence shown here is derived from an EMBL/GenBank/DDBJ whole genome shotgun (WGS) entry which is preliminary data.</text>
</comment>
<gene>
    <name evidence="1" type="ORF">HV245_21600</name>
</gene>
<dbReference type="EMBL" id="JABXPT010000017">
    <property type="protein sequence ID" value="MBA7900702.1"/>
    <property type="molecule type" value="Genomic_DNA"/>
</dbReference>
<dbReference type="Proteomes" id="UP000518474">
    <property type="component" value="Unassembled WGS sequence"/>
</dbReference>
<name>A0A7W3ANG5_9ESCH</name>
<proteinExistence type="predicted"/>
<dbReference type="RefSeq" id="WP_181479315.1">
    <property type="nucleotide sequence ID" value="NZ_CP056698.1"/>
</dbReference>
<protein>
    <submittedName>
        <fullName evidence="1">Uncharacterized protein</fullName>
    </submittedName>
</protein>
<reference evidence="1 2" key="1">
    <citation type="submission" date="2020-06" db="EMBL/GenBank/DDBJ databases">
        <title>REHAB project genomes.</title>
        <authorList>
            <person name="Shaw L.P."/>
        </authorList>
    </citation>
    <scope>NUCLEOTIDE SEQUENCE [LARGE SCALE GENOMIC DNA]</scope>
    <source>
        <strain evidence="1 2">RHBSTW-00604</strain>
    </source>
</reference>
<dbReference type="AlphaFoldDB" id="A0A7W3ANG5"/>